<comment type="cofactor">
    <cofactor evidence="1">
        <name>Mn(2+)</name>
        <dbReference type="ChEBI" id="CHEBI:29035"/>
    </cofactor>
</comment>
<keyword evidence="9 15" id="KW-0735">Signal-anchor</keyword>
<evidence type="ECO:0000256" key="1">
    <source>
        <dbReference type="ARBA" id="ARBA00001936"/>
    </source>
</evidence>
<dbReference type="AlphaFoldDB" id="A0A915LJK5"/>
<dbReference type="Proteomes" id="UP000887561">
    <property type="component" value="Unplaced"/>
</dbReference>
<proteinExistence type="inferred from homology"/>
<feature type="transmembrane region" description="Helical" evidence="15">
    <location>
        <begin position="20"/>
        <end position="40"/>
    </location>
</feature>
<keyword evidence="11 15" id="KW-0333">Golgi apparatus</keyword>
<evidence type="ECO:0000256" key="7">
    <source>
        <dbReference type="ARBA" id="ARBA00022679"/>
    </source>
</evidence>
<keyword evidence="12 15" id="KW-0472">Membrane</keyword>
<evidence type="ECO:0000256" key="2">
    <source>
        <dbReference type="ARBA" id="ARBA00004323"/>
    </source>
</evidence>
<name>A0A915LJK5_MELJA</name>
<evidence type="ECO:0000256" key="14">
    <source>
        <dbReference type="ARBA" id="ARBA00023211"/>
    </source>
</evidence>
<dbReference type="WBParaSite" id="scaffold12768_cov222.g16509">
    <property type="protein sequence ID" value="scaffold12768_cov222.g16509"/>
    <property type="gene ID" value="scaffold12768_cov222.g16509"/>
</dbReference>
<dbReference type="Gene3D" id="3.90.550.50">
    <property type="match status" value="1"/>
</dbReference>
<evidence type="ECO:0000313" key="17">
    <source>
        <dbReference type="WBParaSite" id="scaffold12768_cov222.g16509"/>
    </source>
</evidence>
<keyword evidence="7" id="KW-0808">Transferase</keyword>
<evidence type="ECO:0000256" key="11">
    <source>
        <dbReference type="ARBA" id="ARBA00023034"/>
    </source>
</evidence>
<dbReference type="PANTHER" id="PTHR11214:SF3">
    <property type="entry name" value="BETA-1,3-GALACTOSYLTRANSFERASE 6"/>
    <property type="match status" value="1"/>
</dbReference>
<evidence type="ECO:0000256" key="15">
    <source>
        <dbReference type="RuleBase" id="RU363063"/>
    </source>
</evidence>
<evidence type="ECO:0000256" key="12">
    <source>
        <dbReference type="ARBA" id="ARBA00023136"/>
    </source>
</evidence>
<evidence type="ECO:0000256" key="3">
    <source>
        <dbReference type="ARBA" id="ARBA00004840"/>
    </source>
</evidence>
<evidence type="ECO:0000256" key="13">
    <source>
        <dbReference type="ARBA" id="ARBA00023180"/>
    </source>
</evidence>
<dbReference type="InterPro" id="IPR002659">
    <property type="entry name" value="Glyco_trans_31"/>
</dbReference>
<organism evidence="16 17">
    <name type="scientific">Meloidogyne javanica</name>
    <name type="common">Root-knot nematode worm</name>
    <dbReference type="NCBI Taxonomy" id="6303"/>
    <lineage>
        <taxon>Eukaryota</taxon>
        <taxon>Metazoa</taxon>
        <taxon>Ecdysozoa</taxon>
        <taxon>Nematoda</taxon>
        <taxon>Chromadorea</taxon>
        <taxon>Rhabditida</taxon>
        <taxon>Tylenchina</taxon>
        <taxon>Tylenchomorpha</taxon>
        <taxon>Tylenchoidea</taxon>
        <taxon>Meloidogynidae</taxon>
        <taxon>Meloidogyninae</taxon>
        <taxon>Meloidogyne</taxon>
        <taxon>Meloidogyne incognita group</taxon>
    </lineage>
</organism>
<dbReference type="PANTHER" id="PTHR11214">
    <property type="entry name" value="BETA-1,3-N-ACETYLGLUCOSAMINYLTRANSFERASE"/>
    <property type="match status" value="1"/>
</dbReference>
<evidence type="ECO:0000313" key="16">
    <source>
        <dbReference type="Proteomes" id="UP000887561"/>
    </source>
</evidence>
<protein>
    <recommendedName>
        <fullName evidence="15">Hexosyltransferase</fullName>
        <ecNumber evidence="15">2.4.1.-</ecNumber>
    </recommendedName>
</protein>
<dbReference type="FunFam" id="3.90.550.50:FF:000018">
    <property type="entry name" value="Hexosyltransferase"/>
    <property type="match status" value="1"/>
</dbReference>
<comment type="pathway">
    <text evidence="4">Glycan metabolism; heparan sulfate biosynthesis.</text>
</comment>
<dbReference type="GO" id="GO:0047220">
    <property type="term" value="F:galactosylxylosylprotein 3-beta-galactosyltransferase activity"/>
    <property type="evidence" value="ECO:0007669"/>
    <property type="project" value="TreeGrafter"/>
</dbReference>
<comment type="pathway">
    <text evidence="3">Glycan metabolism; chondroitin sulfate biosynthesis.</text>
</comment>
<dbReference type="GO" id="GO:0006024">
    <property type="term" value="P:glycosaminoglycan biosynthetic process"/>
    <property type="evidence" value="ECO:0007669"/>
    <property type="project" value="UniProtKB-ARBA"/>
</dbReference>
<dbReference type="GO" id="GO:0006493">
    <property type="term" value="P:protein O-linked glycosylation"/>
    <property type="evidence" value="ECO:0007669"/>
    <property type="project" value="TreeGrafter"/>
</dbReference>
<evidence type="ECO:0000256" key="8">
    <source>
        <dbReference type="ARBA" id="ARBA00022692"/>
    </source>
</evidence>
<keyword evidence="13" id="KW-0325">Glycoprotein</keyword>
<dbReference type="GO" id="GO:0000139">
    <property type="term" value="C:Golgi membrane"/>
    <property type="evidence" value="ECO:0007669"/>
    <property type="project" value="UniProtKB-SubCell"/>
</dbReference>
<dbReference type="Pfam" id="PF01762">
    <property type="entry name" value="Galactosyl_T"/>
    <property type="match status" value="1"/>
</dbReference>
<evidence type="ECO:0000256" key="6">
    <source>
        <dbReference type="ARBA" id="ARBA00022676"/>
    </source>
</evidence>
<evidence type="ECO:0000256" key="10">
    <source>
        <dbReference type="ARBA" id="ARBA00022989"/>
    </source>
</evidence>
<keyword evidence="6 15" id="KW-0328">Glycosyltransferase</keyword>
<keyword evidence="16" id="KW-1185">Reference proteome</keyword>
<keyword evidence="10 15" id="KW-1133">Transmembrane helix</keyword>
<dbReference type="EC" id="2.4.1.-" evidence="15"/>
<accession>A0A915LJK5</accession>
<comment type="similarity">
    <text evidence="5 15">Belongs to the glycosyltransferase 31 family.</text>
</comment>
<evidence type="ECO:0000256" key="4">
    <source>
        <dbReference type="ARBA" id="ARBA00005093"/>
    </source>
</evidence>
<comment type="subcellular location">
    <subcellularLocation>
        <location evidence="2 15">Golgi apparatus membrane</location>
        <topology evidence="2 15">Single-pass type II membrane protein</topology>
    </subcellularLocation>
</comment>
<evidence type="ECO:0000256" key="9">
    <source>
        <dbReference type="ARBA" id="ARBA00022968"/>
    </source>
</evidence>
<evidence type="ECO:0000256" key="5">
    <source>
        <dbReference type="ARBA" id="ARBA00008661"/>
    </source>
</evidence>
<reference evidence="17" key="1">
    <citation type="submission" date="2022-11" db="UniProtKB">
        <authorList>
            <consortium name="WormBaseParasite"/>
        </authorList>
    </citation>
    <scope>IDENTIFICATION</scope>
</reference>
<sequence>MSFVSAIINKFVNKRHTKWLPLALIFLYTFVIFWLGRLSAQIGMLEKISFLAIKNQELRNTIRQTWLRLSTKTPTLYIHKFVIGMDEVKNHHFIEEEMNKHSDLLLVNLTNESYQNLAMKTLMAFSSVSEQFKFNYLLKVDDDSFVRLGALLNALKDIEQHPLLYWGFLDGRAKPMRGGKWAENEWRLCDRYLPYQLGGGYILGQKLVNYISKNAHLFQLYRNEDVSVGAWLAGLKVRYVHE</sequence>
<keyword evidence="8 15" id="KW-0812">Transmembrane</keyword>
<keyword evidence="14" id="KW-0464">Manganese</keyword>